<dbReference type="InterPro" id="IPR025569">
    <property type="entry name" value="DUF4335"/>
</dbReference>
<keyword evidence="3" id="KW-1185">Reference proteome</keyword>
<accession>K9XVL7</accession>
<dbReference type="EMBL" id="CP003653">
    <property type="protein sequence ID" value="AFZ36114.1"/>
    <property type="molecule type" value="Genomic_DNA"/>
</dbReference>
<dbReference type="AlphaFoldDB" id="K9XVL7"/>
<dbReference type="RefSeq" id="WP_015193782.1">
    <property type="nucleotide sequence ID" value="NC_019748.1"/>
</dbReference>
<evidence type="ECO:0000313" key="3">
    <source>
        <dbReference type="Proteomes" id="UP000010473"/>
    </source>
</evidence>
<protein>
    <recommendedName>
        <fullName evidence="4">DUF4335 domain-containing protein</fullName>
    </recommendedName>
</protein>
<dbReference type="Pfam" id="PF14233">
    <property type="entry name" value="DUF4335"/>
    <property type="match status" value="1"/>
</dbReference>
<dbReference type="OrthoDB" id="423373at2"/>
<evidence type="ECO:0008006" key="4">
    <source>
        <dbReference type="Google" id="ProtNLM"/>
    </source>
</evidence>
<reference evidence="3" key="1">
    <citation type="journal article" date="2013" name="Proc. Natl. Acad. Sci. U.S.A.">
        <title>Improving the coverage of the cyanobacterial phylum using diversity-driven genome sequencing.</title>
        <authorList>
            <person name="Shih P.M."/>
            <person name="Wu D."/>
            <person name="Latifi A."/>
            <person name="Axen S.D."/>
            <person name="Fewer D.P."/>
            <person name="Talla E."/>
            <person name="Calteau A."/>
            <person name="Cai F."/>
            <person name="Tandeau de Marsac N."/>
            <person name="Rippka R."/>
            <person name="Herdman M."/>
            <person name="Sivonen K."/>
            <person name="Coursin T."/>
            <person name="Laurent T."/>
            <person name="Goodwin L."/>
            <person name="Nolan M."/>
            <person name="Davenport K.W."/>
            <person name="Han C.S."/>
            <person name="Rubin E.M."/>
            <person name="Eisen J.A."/>
            <person name="Woyke T."/>
            <person name="Gugger M."/>
            <person name="Kerfeld C.A."/>
        </authorList>
    </citation>
    <scope>NUCLEOTIDE SEQUENCE [LARGE SCALE GENOMIC DNA]</scope>
    <source>
        <strain evidence="3">ATCC 29371 / PCC 7437</strain>
    </source>
</reference>
<name>K9XVL7_STAC7</name>
<evidence type="ECO:0000313" key="2">
    <source>
        <dbReference type="EMBL" id="AFZ36114.1"/>
    </source>
</evidence>
<dbReference type="PATRIC" id="fig|111780.3.peg.2687"/>
<feature type="region of interest" description="Disordered" evidence="1">
    <location>
        <begin position="191"/>
        <end position="218"/>
    </location>
</feature>
<proteinExistence type="predicted"/>
<organism evidence="2 3">
    <name type="scientific">Stanieria cyanosphaera (strain ATCC 29371 / PCC 7437)</name>
    <dbReference type="NCBI Taxonomy" id="111780"/>
    <lineage>
        <taxon>Bacteria</taxon>
        <taxon>Bacillati</taxon>
        <taxon>Cyanobacteriota</taxon>
        <taxon>Cyanophyceae</taxon>
        <taxon>Pleurocapsales</taxon>
        <taxon>Dermocarpellaceae</taxon>
        <taxon>Stanieria</taxon>
    </lineage>
</organism>
<dbReference type="STRING" id="111780.Sta7437_2583"/>
<gene>
    <name evidence="2" type="ordered locus">Sta7437_2583</name>
</gene>
<evidence type="ECO:0000256" key="1">
    <source>
        <dbReference type="SAM" id="MobiDB-lite"/>
    </source>
</evidence>
<dbReference type="Proteomes" id="UP000010473">
    <property type="component" value="Chromosome"/>
</dbReference>
<dbReference type="HOGENOM" id="CLU_1249682_0_0_3"/>
<dbReference type="eggNOG" id="COG3468">
    <property type="taxonomic scope" value="Bacteria"/>
</dbReference>
<dbReference type="KEGG" id="scs:Sta7437_2583"/>
<sequence>MTIKRQYILPNCTLTLEGFGDNTQAEVEEPSESTSISILVNAECNFVGCDRSLSGGGVFFENLVKAVSTYAQEFLSGLSHPHESQTDYPIVKIESLGEQHLHRLSVDSAAETGKENVAIDLTTVQLFDLVEAIDQFLSDRNILPDLSFQIQPVSRRYRKPEEPLVERVTPIAVGVGSLAIAAAAFWMIPPPEIREPQPQPGVSPTETLPTTPQSPPPQ</sequence>